<protein>
    <recommendedName>
        <fullName evidence="16">Cytochrome c domain-containing protein</fullName>
    </recommendedName>
</protein>
<feature type="domain" description="Cytochrome c" evidence="16">
    <location>
        <begin position="30"/>
        <end position="210"/>
    </location>
</feature>
<feature type="transmembrane region" description="Helical" evidence="14">
    <location>
        <begin position="292"/>
        <end position="311"/>
    </location>
</feature>
<evidence type="ECO:0000256" key="9">
    <source>
        <dbReference type="ARBA" id="ARBA00023136"/>
    </source>
</evidence>
<feature type="transmembrane region" description="Helical" evidence="14">
    <location>
        <begin position="392"/>
        <end position="416"/>
    </location>
</feature>
<evidence type="ECO:0000256" key="7">
    <source>
        <dbReference type="ARBA" id="ARBA00023002"/>
    </source>
</evidence>
<dbReference type="GO" id="GO:0020037">
    <property type="term" value="F:heme binding"/>
    <property type="evidence" value="ECO:0007669"/>
    <property type="project" value="InterPro"/>
</dbReference>
<evidence type="ECO:0000256" key="2">
    <source>
        <dbReference type="ARBA" id="ARBA00006214"/>
    </source>
</evidence>
<evidence type="ECO:0000256" key="5">
    <source>
        <dbReference type="ARBA" id="ARBA00022723"/>
    </source>
</evidence>
<dbReference type="SUPFAM" id="SSF52833">
    <property type="entry name" value="Thioredoxin-like"/>
    <property type="match status" value="1"/>
</dbReference>
<sequence length="427" mass="44863">MTMARWRAALLTMIVILLMPLRAAAGAPNDDKVYGLFFYSPTCPHCHDVITNDWPGIAGEFGDDLVVLFVDVTTEGGQALIQQTVREMEIEATGVPMLIIGETVLVGAIQIPEQTPDLVRKGLAEGGIGYPPVTGIEAVFGDTLERESTTTTVPDDGANDEAPATTAAGPAAQTDTEGTTSAPDTSKKGFLERYGNDPVANTLALIVLAALVISLIAVAMAVVKGTWPPAVPSFRGLAVTATSVLGTVIGLILIPASRDEPITLVLSAALVIAFGLIAWLAFSRRRLTMSHWVTPLALVAGLGAAAYLAWVESGTDAAACGLVGDCNLVQQSSYATIGGVSIGIIGVIGYVIMLALWTGYRLTHQLQFSVALWVMVIGGVAFSTYLTFLEPFVIGATCLWCLSSAAVMLMLVWLAWPSVETELPTAN</sequence>
<feature type="compositionally biased region" description="Polar residues" evidence="13">
    <location>
        <begin position="173"/>
        <end position="184"/>
    </location>
</feature>
<name>A0A2G6KGD3_9ACTN</name>
<dbReference type="InterPro" id="IPR012932">
    <property type="entry name" value="VKOR"/>
</dbReference>
<evidence type="ECO:0000313" key="17">
    <source>
        <dbReference type="EMBL" id="PIE34726.1"/>
    </source>
</evidence>
<dbReference type="InterPro" id="IPR036249">
    <property type="entry name" value="Thioredoxin-like_sf"/>
</dbReference>
<dbReference type="GO" id="GO:0009055">
    <property type="term" value="F:electron transfer activity"/>
    <property type="evidence" value="ECO:0007669"/>
    <property type="project" value="InterPro"/>
</dbReference>
<dbReference type="PROSITE" id="PS51007">
    <property type="entry name" value="CYTC"/>
    <property type="match status" value="1"/>
</dbReference>
<feature type="transmembrane region" description="Helical" evidence="14">
    <location>
        <begin position="368"/>
        <end position="386"/>
    </location>
</feature>
<dbReference type="GO" id="GO:0048038">
    <property type="term" value="F:quinone binding"/>
    <property type="evidence" value="ECO:0007669"/>
    <property type="project" value="UniProtKB-KW"/>
</dbReference>
<dbReference type="PANTHER" id="PTHR34573:SF1">
    <property type="entry name" value="VITAMIN K EPOXIDE REDUCTASE DOMAIN-CONTAINING PROTEIN"/>
    <property type="match status" value="1"/>
</dbReference>
<feature type="transmembrane region" description="Helical" evidence="14">
    <location>
        <begin position="235"/>
        <end position="256"/>
    </location>
</feature>
<feature type="chain" id="PRO_5013949451" description="Cytochrome c domain-containing protein" evidence="15">
    <location>
        <begin position="26"/>
        <end position="427"/>
    </location>
</feature>
<feature type="compositionally biased region" description="Low complexity" evidence="13">
    <location>
        <begin position="162"/>
        <end position="172"/>
    </location>
</feature>
<accession>A0A2G6KGD3</accession>
<feature type="region of interest" description="Disordered" evidence="13">
    <location>
        <begin position="147"/>
        <end position="189"/>
    </location>
</feature>
<dbReference type="InterPro" id="IPR038354">
    <property type="entry name" value="VKOR_sf"/>
</dbReference>
<dbReference type="GO" id="GO:0046872">
    <property type="term" value="F:metal ion binding"/>
    <property type="evidence" value="ECO:0007669"/>
    <property type="project" value="UniProtKB-KW"/>
</dbReference>
<evidence type="ECO:0000256" key="15">
    <source>
        <dbReference type="SAM" id="SignalP"/>
    </source>
</evidence>
<comment type="caution">
    <text evidence="17">The sequence shown here is derived from an EMBL/GenBank/DDBJ whole genome shotgun (WGS) entry which is preliminary data.</text>
</comment>
<proteinExistence type="inferred from homology"/>
<keyword evidence="12" id="KW-0349">Heme</keyword>
<keyword evidence="9 14" id="KW-0472">Membrane</keyword>
<dbReference type="EMBL" id="PDSL01000008">
    <property type="protein sequence ID" value="PIE34726.1"/>
    <property type="molecule type" value="Genomic_DNA"/>
</dbReference>
<feature type="transmembrane region" description="Helical" evidence="14">
    <location>
        <begin position="203"/>
        <end position="223"/>
    </location>
</feature>
<evidence type="ECO:0000256" key="1">
    <source>
        <dbReference type="ARBA" id="ARBA00004141"/>
    </source>
</evidence>
<comment type="similarity">
    <text evidence="2">Belongs to the VKOR family.</text>
</comment>
<evidence type="ECO:0000256" key="4">
    <source>
        <dbReference type="ARBA" id="ARBA00022719"/>
    </source>
</evidence>
<reference evidence="17 18" key="1">
    <citation type="submission" date="2017-10" db="EMBL/GenBank/DDBJ databases">
        <title>Novel microbial diversity and functional potential in the marine mammal oral microbiome.</title>
        <authorList>
            <person name="Dudek N.K."/>
            <person name="Sun C.L."/>
            <person name="Burstein D."/>
            <person name="Kantor R.S."/>
            <person name="Aliaga Goltsman D.S."/>
            <person name="Bik E.M."/>
            <person name="Thomas B.C."/>
            <person name="Banfield J.F."/>
            <person name="Relman D.A."/>
        </authorList>
    </citation>
    <scope>NUCLEOTIDE SEQUENCE [LARGE SCALE GENOMIC DNA]</scope>
    <source>
        <strain evidence="17">DOLJORAL78_61_10</strain>
    </source>
</reference>
<keyword evidence="8 12" id="KW-0408">Iron</keyword>
<dbReference type="InterPro" id="IPR044698">
    <property type="entry name" value="VKOR/LTO1"/>
</dbReference>
<keyword evidence="10" id="KW-1015">Disulfide bond</keyword>
<dbReference type="Proteomes" id="UP000230914">
    <property type="component" value="Unassembled WGS sequence"/>
</dbReference>
<dbReference type="InterPro" id="IPR009056">
    <property type="entry name" value="Cyt_c-like_dom"/>
</dbReference>
<dbReference type="Pfam" id="PF07884">
    <property type="entry name" value="VKOR"/>
    <property type="match status" value="1"/>
</dbReference>
<dbReference type="Gene3D" id="1.20.1440.130">
    <property type="entry name" value="VKOR domain"/>
    <property type="match status" value="1"/>
</dbReference>
<evidence type="ECO:0000256" key="12">
    <source>
        <dbReference type="PROSITE-ProRule" id="PRU00433"/>
    </source>
</evidence>
<keyword evidence="15" id="KW-0732">Signal</keyword>
<dbReference type="AlphaFoldDB" id="A0A2G6KGD3"/>
<evidence type="ECO:0000259" key="16">
    <source>
        <dbReference type="PROSITE" id="PS51007"/>
    </source>
</evidence>
<keyword evidence="3 14" id="KW-0812">Transmembrane</keyword>
<evidence type="ECO:0000256" key="3">
    <source>
        <dbReference type="ARBA" id="ARBA00022692"/>
    </source>
</evidence>
<evidence type="ECO:0000313" key="18">
    <source>
        <dbReference type="Proteomes" id="UP000230914"/>
    </source>
</evidence>
<gene>
    <name evidence="17" type="ORF">CSA55_00275</name>
</gene>
<evidence type="ECO:0000256" key="13">
    <source>
        <dbReference type="SAM" id="MobiDB-lite"/>
    </source>
</evidence>
<dbReference type="GO" id="GO:0016491">
    <property type="term" value="F:oxidoreductase activity"/>
    <property type="evidence" value="ECO:0007669"/>
    <property type="project" value="UniProtKB-KW"/>
</dbReference>
<dbReference type="PANTHER" id="PTHR34573">
    <property type="entry name" value="VKC DOMAIN-CONTAINING PROTEIN"/>
    <property type="match status" value="1"/>
</dbReference>
<evidence type="ECO:0000256" key="11">
    <source>
        <dbReference type="ARBA" id="ARBA00023284"/>
    </source>
</evidence>
<dbReference type="Gene3D" id="3.40.30.10">
    <property type="entry name" value="Glutaredoxin"/>
    <property type="match status" value="1"/>
</dbReference>
<evidence type="ECO:0000256" key="10">
    <source>
        <dbReference type="ARBA" id="ARBA00023157"/>
    </source>
</evidence>
<evidence type="ECO:0000256" key="6">
    <source>
        <dbReference type="ARBA" id="ARBA00022989"/>
    </source>
</evidence>
<keyword evidence="5 12" id="KW-0479">Metal-binding</keyword>
<feature type="transmembrane region" description="Helical" evidence="14">
    <location>
        <begin position="331"/>
        <end position="356"/>
    </location>
</feature>
<keyword evidence="7" id="KW-0560">Oxidoreductase</keyword>
<dbReference type="CDD" id="cd12916">
    <property type="entry name" value="VKOR_1"/>
    <property type="match status" value="1"/>
</dbReference>
<keyword evidence="11" id="KW-0676">Redox-active center</keyword>
<dbReference type="GO" id="GO:0016020">
    <property type="term" value="C:membrane"/>
    <property type="evidence" value="ECO:0007669"/>
    <property type="project" value="UniProtKB-SubCell"/>
</dbReference>
<keyword evidence="4" id="KW-0874">Quinone</keyword>
<feature type="signal peptide" evidence="15">
    <location>
        <begin position="1"/>
        <end position="25"/>
    </location>
</feature>
<evidence type="ECO:0000256" key="14">
    <source>
        <dbReference type="SAM" id="Phobius"/>
    </source>
</evidence>
<organism evidence="17 18">
    <name type="scientific">Ilumatobacter coccineus</name>
    <dbReference type="NCBI Taxonomy" id="467094"/>
    <lineage>
        <taxon>Bacteria</taxon>
        <taxon>Bacillati</taxon>
        <taxon>Actinomycetota</taxon>
        <taxon>Acidimicrobiia</taxon>
        <taxon>Acidimicrobiales</taxon>
        <taxon>Ilumatobacteraceae</taxon>
        <taxon>Ilumatobacter</taxon>
    </lineage>
</organism>
<evidence type="ECO:0000256" key="8">
    <source>
        <dbReference type="ARBA" id="ARBA00023004"/>
    </source>
</evidence>
<keyword evidence="6 14" id="KW-1133">Transmembrane helix</keyword>
<feature type="transmembrane region" description="Helical" evidence="14">
    <location>
        <begin position="262"/>
        <end position="280"/>
    </location>
</feature>
<dbReference type="SMART" id="SM00756">
    <property type="entry name" value="VKc"/>
    <property type="match status" value="1"/>
</dbReference>
<comment type="subcellular location">
    <subcellularLocation>
        <location evidence="1">Membrane</location>
        <topology evidence="1">Multi-pass membrane protein</topology>
    </subcellularLocation>
</comment>